<evidence type="ECO:0000256" key="1">
    <source>
        <dbReference type="SAM" id="MobiDB-lite"/>
    </source>
</evidence>
<reference evidence="3 4" key="1">
    <citation type="journal article" date="2019" name="Int. J. Syst. Evol. Microbiol.">
        <title>The Global Catalogue of Microorganisms (GCM) 10K type strain sequencing project: providing services to taxonomists for standard genome sequencing and annotation.</title>
        <authorList>
            <consortium name="The Broad Institute Genomics Platform"/>
            <consortium name="The Broad Institute Genome Sequencing Center for Infectious Disease"/>
            <person name="Wu L."/>
            <person name="Ma J."/>
        </authorList>
    </citation>
    <scope>NUCLEOTIDE SEQUENCE [LARGE SCALE GENOMIC DNA]</scope>
    <source>
        <strain evidence="3 4">JCM 10303</strain>
    </source>
</reference>
<proteinExistence type="predicted"/>
<feature type="compositionally biased region" description="Basic and acidic residues" evidence="1">
    <location>
        <begin position="171"/>
        <end position="199"/>
    </location>
</feature>
<evidence type="ECO:0008006" key="5">
    <source>
        <dbReference type="Google" id="ProtNLM"/>
    </source>
</evidence>
<accession>A0ABN1BX50</accession>
<feature type="region of interest" description="Disordered" evidence="1">
    <location>
        <begin position="171"/>
        <end position="207"/>
    </location>
</feature>
<dbReference type="Proteomes" id="UP001500729">
    <property type="component" value="Unassembled WGS sequence"/>
</dbReference>
<evidence type="ECO:0000313" key="4">
    <source>
        <dbReference type="Proteomes" id="UP001500729"/>
    </source>
</evidence>
<keyword evidence="4" id="KW-1185">Reference proteome</keyword>
<feature type="transmembrane region" description="Helical" evidence="2">
    <location>
        <begin position="131"/>
        <end position="150"/>
    </location>
</feature>
<sequence length="207" mass="23600">MWNSDNIAIRLAKMLGGFVVVAVLVMLWPTIVYSFPEKKDNPNGTALVRSCEDTGPVTRRGFGHNWSCVADIRDDKTGDTWTATVDMNFFTPAEVGKQKRLVWGYGGSRTSTNKEKRTYTRAEDGYSNGTVTLVLVVTTGLVGIPALWMFSKSVVWSFSQAEQRKFWEKIHGSPEERAAKKKKDQEFWDQMRRNREQRKQARQQRGG</sequence>
<dbReference type="InterPro" id="IPR045927">
    <property type="entry name" value="DUF6346"/>
</dbReference>
<evidence type="ECO:0000256" key="2">
    <source>
        <dbReference type="SAM" id="Phobius"/>
    </source>
</evidence>
<organism evidence="3 4">
    <name type="scientific">Saccharopolyspora erythraea</name>
    <name type="common">Streptomyces erythraeus</name>
    <dbReference type="NCBI Taxonomy" id="1836"/>
    <lineage>
        <taxon>Bacteria</taxon>
        <taxon>Bacillati</taxon>
        <taxon>Actinomycetota</taxon>
        <taxon>Actinomycetes</taxon>
        <taxon>Pseudonocardiales</taxon>
        <taxon>Pseudonocardiaceae</taxon>
        <taxon>Saccharopolyspora</taxon>
    </lineage>
</organism>
<evidence type="ECO:0000313" key="3">
    <source>
        <dbReference type="EMBL" id="GAA0507410.1"/>
    </source>
</evidence>
<gene>
    <name evidence="3" type="ORF">GCM10009533_02720</name>
</gene>
<protein>
    <recommendedName>
        <fullName evidence="5">Secreted protein</fullName>
    </recommendedName>
</protein>
<keyword evidence="2" id="KW-0812">Transmembrane</keyword>
<dbReference type="EMBL" id="BAAAGS010000001">
    <property type="protein sequence ID" value="GAA0507410.1"/>
    <property type="molecule type" value="Genomic_DNA"/>
</dbReference>
<comment type="caution">
    <text evidence="3">The sequence shown here is derived from an EMBL/GenBank/DDBJ whole genome shotgun (WGS) entry which is preliminary data.</text>
</comment>
<keyword evidence="2" id="KW-1133">Transmembrane helix</keyword>
<keyword evidence="2" id="KW-0472">Membrane</keyword>
<dbReference type="Pfam" id="PF19873">
    <property type="entry name" value="DUF6346"/>
    <property type="match status" value="1"/>
</dbReference>
<feature type="transmembrane region" description="Helical" evidence="2">
    <location>
        <begin position="12"/>
        <end position="35"/>
    </location>
</feature>
<name>A0ABN1BX50_SACER</name>
<dbReference type="RefSeq" id="WP_009943698.1">
    <property type="nucleotide sequence ID" value="NZ_BAAAGS010000001.1"/>
</dbReference>